<reference evidence="2" key="1">
    <citation type="submission" date="2013-11" db="EMBL/GenBank/DDBJ databases">
        <title>Microbial diversity, functional groups and degradation webs in Northern and Southern Mediterranean and Red Sea marine crude oil polluted sites.</title>
        <authorList>
            <person name="Daffonchio D."/>
            <person name="Mapelli F."/>
            <person name="Ferrer M."/>
            <person name="Richter M."/>
            <person name="Cherif A."/>
            <person name="Malkawi H.I."/>
            <person name="Yakimov M.M."/>
            <person name="Abdel-Fattah Y.R."/>
            <person name="Blaghen M."/>
            <person name="Golyshin P.N."/>
            <person name="Kalogerakis N."/>
            <person name="Boon N."/>
            <person name="Magagnini M."/>
            <person name="Fava F."/>
        </authorList>
    </citation>
    <scope>NUCLEOTIDE SEQUENCE</scope>
</reference>
<evidence type="ECO:0000256" key="1">
    <source>
        <dbReference type="SAM" id="MobiDB-lite"/>
    </source>
</evidence>
<dbReference type="AlphaFoldDB" id="A0A1B6NSV6"/>
<dbReference type="EMBL" id="AYSL01001092">
    <property type="protein sequence ID" value="KTF06539.1"/>
    <property type="molecule type" value="Genomic_DNA"/>
</dbReference>
<name>A0A1B6NSV6_9ZZZZ</name>
<evidence type="ECO:0000313" key="2">
    <source>
        <dbReference type="EMBL" id="KTF06539.1"/>
    </source>
</evidence>
<comment type="caution">
    <text evidence="2">The sequence shown here is derived from an EMBL/GenBank/DDBJ whole genome shotgun (WGS) entry which is preliminary data.</text>
</comment>
<protein>
    <submittedName>
        <fullName evidence="2">Uncharacterized protein</fullName>
    </submittedName>
</protein>
<sequence>DVPRKRIGLTMRKDGWRSARAGAPQG</sequence>
<proteinExistence type="predicted"/>
<gene>
    <name evidence="2" type="ORF">MGSAQ_001964</name>
</gene>
<organism evidence="2">
    <name type="scientific">marine sediment metagenome</name>
    <dbReference type="NCBI Taxonomy" id="412755"/>
    <lineage>
        <taxon>unclassified sequences</taxon>
        <taxon>metagenomes</taxon>
        <taxon>ecological metagenomes</taxon>
    </lineage>
</organism>
<feature type="region of interest" description="Disordered" evidence="1">
    <location>
        <begin position="1"/>
        <end position="26"/>
    </location>
</feature>
<accession>A0A1B6NSV6</accession>
<feature type="non-terminal residue" evidence="2">
    <location>
        <position position="1"/>
    </location>
</feature>